<dbReference type="CDD" id="cd03230">
    <property type="entry name" value="ABC_DR_subfamily_A"/>
    <property type="match status" value="1"/>
</dbReference>
<accession>A0A4V2F8B7</accession>
<dbReference type="RefSeq" id="WP_130433588.1">
    <property type="nucleotide sequence ID" value="NZ_SGXF01000001.1"/>
</dbReference>
<evidence type="ECO:0000256" key="3">
    <source>
        <dbReference type="ARBA" id="ARBA00022741"/>
    </source>
</evidence>
<dbReference type="PANTHER" id="PTHR43335">
    <property type="entry name" value="ABC TRANSPORTER, ATP-BINDING PROTEIN"/>
    <property type="match status" value="1"/>
</dbReference>
<organism evidence="6 7">
    <name type="scientific">Cuneatibacter caecimuris</name>
    <dbReference type="NCBI Taxonomy" id="1796618"/>
    <lineage>
        <taxon>Bacteria</taxon>
        <taxon>Bacillati</taxon>
        <taxon>Bacillota</taxon>
        <taxon>Clostridia</taxon>
        <taxon>Lachnospirales</taxon>
        <taxon>Lachnospiraceae</taxon>
        <taxon>Cuneatibacter</taxon>
    </lineage>
</organism>
<protein>
    <submittedName>
        <fullName evidence="6">ABC-2 type transport system ATP-binding protein</fullName>
    </submittedName>
</protein>
<dbReference type="Pfam" id="PF00005">
    <property type="entry name" value="ABC_tran"/>
    <property type="match status" value="1"/>
</dbReference>
<dbReference type="PROSITE" id="PS50893">
    <property type="entry name" value="ABC_TRANSPORTER_2"/>
    <property type="match status" value="1"/>
</dbReference>
<proteinExistence type="inferred from homology"/>
<evidence type="ECO:0000256" key="1">
    <source>
        <dbReference type="ARBA" id="ARBA00005417"/>
    </source>
</evidence>
<keyword evidence="2" id="KW-0813">Transport</keyword>
<dbReference type="Gene3D" id="3.40.50.300">
    <property type="entry name" value="P-loop containing nucleotide triphosphate hydrolases"/>
    <property type="match status" value="1"/>
</dbReference>
<keyword evidence="4 6" id="KW-0067">ATP-binding</keyword>
<name>A0A4V2F8B7_9FIRM</name>
<dbReference type="SMART" id="SM00382">
    <property type="entry name" value="AAA"/>
    <property type="match status" value="1"/>
</dbReference>
<comment type="caution">
    <text evidence="6">The sequence shown here is derived from an EMBL/GenBank/DDBJ whole genome shotgun (WGS) entry which is preliminary data.</text>
</comment>
<dbReference type="PANTHER" id="PTHR43335:SF3">
    <property type="entry name" value="ABC TRANSPORTER"/>
    <property type="match status" value="1"/>
</dbReference>
<dbReference type="OrthoDB" id="9804819at2"/>
<dbReference type="AlphaFoldDB" id="A0A4V2F8B7"/>
<dbReference type="Proteomes" id="UP000292927">
    <property type="component" value="Unassembled WGS sequence"/>
</dbReference>
<dbReference type="InterPro" id="IPR027417">
    <property type="entry name" value="P-loop_NTPase"/>
</dbReference>
<keyword evidence="7" id="KW-1185">Reference proteome</keyword>
<dbReference type="EMBL" id="SGXF01000001">
    <property type="protein sequence ID" value="RZT02857.1"/>
    <property type="molecule type" value="Genomic_DNA"/>
</dbReference>
<comment type="similarity">
    <text evidence="1">Belongs to the ABC transporter superfamily.</text>
</comment>
<dbReference type="InterPro" id="IPR003593">
    <property type="entry name" value="AAA+_ATPase"/>
</dbReference>
<reference evidence="6 7" key="1">
    <citation type="submission" date="2019-02" db="EMBL/GenBank/DDBJ databases">
        <title>Genomic Encyclopedia of Type Strains, Phase IV (KMG-IV): sequencing the most valuable type-strain genomes for metagenomic binning, comparative biology and taxonomic classification.</title>
        <authorList>
            <person name="Goeker M."/>
        </authorList>
    </citation>
    <scope>NUCLEOTIDE SEQUENCE [LARGE SCALE GENOMIC DNA]</scope>
    <source>
        <strain evidence="6 7">DSM 29486</strain>
    </source>
</reference>
<evidence type="ECO:0000313" key="7">
    <source>
        <dbReference type="Proteomes" id="UP000292927"/>
    </source>
</evidence>
<dbReference type="GO" id="GO:0016887">
    <property type="term" value="F:ATP hydrolysis activity"/>
    <property type="evidence" value="ECO:0007669"/>
    <property type="project" value="InterPro"/>
</dbReference>
<evidence type="ECO:0000256" key="2">
    <source>
        <dbReference type="ARBA" id="ARBA00022448"/>
    </source>
</evidence>
<evidence type="ECO:0000259" key="5">
    <source>
        <dbReference type="PROSITE" id="PS50893"/>
    </source>
</evidence>
<evidence type="ECO:0000256" key="4">
    <source>
        <dbReference type="ARBA" id="ARBA00022840"/>
    </source>
</evidence>
<feature type="domain" description="ABC transporter" evidence="5">
    <location>
        <begin position="2"/>
        <end position="232"/>
    </location>
</feature>
<keyword evidence="3" id="KW-0547">Nucleotide-binding</keyword>
<evidence type="ECO:0000313" key="6">
    <source>
        <dbReference type="EMBL" id="RZT02857.1"/>
    </source>
</evidence>
<sequence>MLEIRDLRKDYGKICALDGLNLTLQPGEILGLVGPNGAGKTTLLKILAGLLRSESGKILIEGKDMARTPSKLREHIGYVPDFFGVYDNLRVEEYMEFYCNANGIYGLLARQKGQELLERVDLLEKKEQPVDSLSRGMKQRLCVARALVSEPAYLVLDEPASGMDPSIRAELKEILQGLSEQGTGVLISSHMLTDLSQYSTSVGLIRKGRIILQGSLEEVILRMSGDRPIVMTVQGPLERAVRLLKEHPLVETLSVSPPAIMVTWKGTVQEEPALLRTLVEAGVAVSSFGREAGSLEDVFWQMNGKEGQKK</sequence>
<gene>
    <name evidence="6" type="ORF">EV209_0986</name>
</gene>
<dbReference type="SUPFAM" id="SSF52540">
    <property type="entry name" value="P-loop containing nucleoside triphosphate hydrolases"/>
    <property type="match status" value="1"/>
</dbReference>
<dbReference type="GO" id="GO:0005524">
    <property type="term" value="F:ATP binding"/>
    <property type="evidence" value="ECO:0007669"/>
    <property type="project" value="UniProtKB-KW"/>
</dbReference>
<dbReference type="InterPro" id="IPR003439">
    <property type="entry name" value="ABC_transporter-like_ATP-bd"/>
</dbReference>